<evidence type="ECO:0000313" key="1">
    <source>
        <dbReference type="Proteomes" id="UP000887565"/>
    </source>
</evidence>
<accession>A0A915JYP2</accession>
<proteinExistence type="predicted"/>
<dbReference type="AlphaFoldDB" id="A0A915JYP2"/>
<evidence type="ECO:0000313" key="2">
    <source>
        <dbReference type="WBParaSite" id="nRc.2.0.1.t31482-RA"/>
    </source>
</evidence>
<sequence>MEWNGMQSTECNRRKGNISFCSTRLGVIVGRFPQNSWYPFRPEVDFREVDNSFHSVPAEKAICKLYIQQISGYHKGCIYSGLASPWFCPGFAWVNGQSRASAKQQAQHIAHRAIKQQSPVDGPWFWGCCCLMTLRRNN</sequence>
<dbReference type="Proteomes" id="UP000887565">
    <property type="component" value="Unplaced"/>
</dbReference>
<reference evidence="2" key="1">
    <citation type="submission" date="2022-11" db="UniProtKB">
        <authorList>
            <consortium name="WormBaseParasite"/>
        </authorList>
    </citation>
    <scope>IDENTIFICATION</scope>
</reference>
<organism evidence="1 2">
    <name type="scientific">Romanomermis culicivorax</name>
    <name type="common">Nematode worm</name>
    <dbReference type="NCBI Taxonomy" id="13658"/>
    <lineage>
        <taxon>Eukaryota</taxon>
        <taxon>Metazoa</taxon>
        <taxon>Ecdysozoa</taxon>
        <taxon>Nematoda</taxon>
        <taxon>Enoplea</taxon>
        <taxon>Dorylaimia</taxon>
        <taxon>Mermithida</taxon>
        <taxon>Mermithoidea</taxon>
        <taxon>Mermithidae</taxon>
        <taxon>Romanomermis</taxon>
    </lineage>
</organism>
<protein>
    <submittedName>
        <fullName evidence="2">Uncharacterized protein</fullName>
    </submittedName>
</protein>
<keyword evidence="1" id="KW-1185">Reference proteome</keyword>
<name>A0A915JYP2_ROMCU</name>
<dbReference type="WBParaSite" id="nRc.2.0.1.t31482-RA">
    <property type="protein sequence ID" value="nRc.2.0.1.t31482-RA"/>
    <property type="gene ID" value="nRc.2.0.1.g31482"/>
</dbReference>